<protein>
    <submittedName>
        <fullName evidence="2">Glycosyltransferase involved in cell wall biosynthesis</fullName>
    </submittedName>
</protein>
<evidence type="ECO:0000313" key="3">
    <source>
        <dbReference type="Proteomes" id="UP001241537"/>
    </source>
</evidence>
<dbReference type="Gene3D" id="3.90.550.10">
    <property type="entry name" value="Spore Coat Polysaccharide Biosynthesis Protein SpsA, Chain A"/>
    <property type="match status" value="2"/>
</dbReference>
<dbReference type="Proteomes" id="UP001241537">
    <property type="component" value="Unassembled WGS sequence"/>
</dbReference>
<keyword evidence="3" id="KW-1185">Reference proteome</keyword>
<feature type="domain" description="Glycosyltransferase 2-like" evidence="1">
    <location>
        <begin position="6"/>
        <end position="72"/>
    </location>
</feature>
<organism evidence="2 3">
    <name type="scientific">Moryella indoligenes</name>
    <dbReference type="NCBI Taxonomy" id="371674"/>
    <lineage>
        <taxon>Bacteria</taxon>
        <taxon>Bacillati</taxon>
        <taxon>Bacillota</taxon>
        <taxon>Clostridia</taxon>
        <taxon>Lachnospirales</taxon>
        <taxon>Lachnospiraceae</taxon>
        <taxon>Moryella</taxon>
    </lineage>
</organism>
<accession>A0AAE4AKM9</accession>
<reference evidence="2" key="1">
    <citation type="submission" date="2023-07" db="EMBL/GenBank/DDBJ databases">
        <title>Genomic Encyclopedia of Type Strains, Phase IV (KMG-IV): sequencing the most valuable type-strain genomes for metagenomic binning, comparative biology and taxonomic classification.</title>
        <authorList>
            <person name="Goeker M."/>
        </authorList>
    </citation>
    <scope>NUCLEOTIDE SEQUENCE</scope>
    <source>
        <strain evidence="2">DSM 19659</strain>
    </source>
</reference>
<dbReference type="RefSeq" id="WP_106611182.1">
    <property type="nucleotide sequence ID" value="NZ_JAUSTO010000004.1"/>
</dbReference>
<dbReference type="PANTHER" id="PTHR22916:SF3">
    <property type="entry name" value="UDP-GLCNAC:BETAGAL BETA-1,3-N-ACETYLGLUCOSAMINYLTRANSFERASE-LIKE PROTEIN 1"/>
    <property type="match status" value="1"/>
</dbReference>
<name>A0AAE4AKM9_9FIRM</name>
<dbReference type="EMBL" id="JAUSTO010000004">
    <property type="protein sequence ID" value="MDQ0152185.1"/>
    <property type="molecule type" value="Genomic_DNA"/>
</dbReference>
<dbReference type="InterPro" id="IPR001173">
    <property type="entry name" value="Glyco_trans_2-like"/>
</dbReference>
<dbReference type="AlphaFoldDB" id="A0AAE4AKM9"/>
<dbReference type="PANTHER" id="PTHR22916">
    <property type="entry name" value="GLYCOSYLTRANSFERASE"/>
    <property type="match status" value="1"/>
</dbReference>
<gene>
    <name evidence="2" type="ORF">J2S20_000870</name>
</gene>
<evidence type="ECO:0000313" key="2">
    <source>
        <dbReference type="EMBL" id="MDQ0152185.1"/>
    </source>
</evidence>
<dbReference type="Pfam" id="PF00535">
    <property type="entry name" value="Glycos_transf_2"/>
    <property type="match status" value="1"/>
</dbReference>
<comment type="caution">
    <text evidence="2">The sequence shown here is derived from an EMBL/GenBank/DDBJ whole genome shotgun (WGS) entry which is preliminary data.</text>
</comment>
<dbReference type="CDD" id="cd04196">
    <property type="entry name" value="GT_2_like_d"/>
    <property type="match status" value="1"/>
</dbReference>
<dbReference type="GO" id="GO:0016758">
    <property type="term" value="F:hexosyltransferase activity"/>
    <property type="evidence" value="ECO:0007669"/>
    <property type="project" value="UniProtKB-ARBA"/>
</dbReference>
<proteinExistence type="predicted"/>
<evidence type="ECO:0000259" key="1">
    <source>
        <dbReference type="Pfam" id="PF00535"/>
    </source>
</evidence>
<dbReference type="SUPFAM" id="SSF53448">
    <property type="entry name" value="Nucleotide-diphospho-sugar transferases"/>
    <property type="match status" value="1"/>
</dbReference>
<dbReference type="InterPro" id="IPR029044">
    <property type="entry name" value="Nucleotide-diphossugar_trans"/>
</dbReference>
<sequence length="358" mass="39924">MKVQLILCSYNGARYLMAQLDSILKQTETRFRLLISDDCSTDGTAELAAGYVERFPERVELWRRTEASGGAARHFLSVLKAYGEKCCAGNADMGADGSGASGAAAPDGEETEPAALRGAADYIMFADQDDDWHPDKIERTLQTMQHAEAQYGRSTPLLVHCDMRVTDAAGAELASSYVRYQGMSPERNRLNQLLVQNNVTGGALMMNRALAELLWRHPLPECAVMHDHWIALVAAAFGKIVFLDAALYDYRQHGENVLGAAKGSRVREILDRLGLFRKDGRTRAEMNLRSQAAYAALFSQAAELFRQYGKEMPAAERRTLREFLSLRHKSRAGKIYGILRCGFTFNRFHRTVGECLFL</sequence>